<dbReference type="Gene3D" id="1.25.40.20">
    <property type="entry name" value="Ankyrin repeat-containing domain"/>
    <property type="match status" value="1"/>
</dbReference>
<gene>
    <name evidence="6" type="ORF">B0J13DRAFT_638653</name>
</gene>
<proteinExistence type="predicted"/>
<organism evidence="6 7">
    <name type="scientific">Dactylonectria estremocensis</name>
    <dbReference type="NCBI Taxonomy" id="1079267"/>
    <lineage>
        <taxon>Eukaryota</taxon>
        <taxon>Fungi</taxon>
        <taxon>Dikarya</taxon>
        <taxon>Ascomycota</taxon>
        <taxon>Pezizomycotina</taxon>
        <taxon>Sordariomycetes</taxon>
        <taxon>Hypocreomycetidae</taxon>
        <taxon>Hypocreales</taxon>
        <taxon>Nectriaceae</taxon>
        <taxon>Dactylonectria</taxon>
    </lineage>
</organism>
<feature type="repeat" description="ANK" evidence="3">
    <location>
        <begin position="112"/>
        <end position="144"/>
    </location>
</feature>
<evidence type="ECO:0000313" key="6">
    <source>
        <dbReference type="EMBL" id="KAH7139712.1"/>
    </source>
</evidence>
<feature type="domain" description="F-box" evidence="5">
    <location>
        <begin position="25"/>
        <end position="74"/>
    </location>
</feature>
<keyword evidence="4" id="KW-1133">Transmembrane helix</keyword>
<evidence type="ECO:0000256" key="3">
    <source>
        <dbReference type="PROSITE-ProRule" id="PRU00023"/>
    </source>
</evidence>
<feature type="transmembrane region" description="Helical" evidence="4">
    <location>
        <begin position="6"/>
        <end position="29"/>
    </location>
</feature>
<keyword evidence="7" id="KW-1185">Reference proteome</keyword>
<dbReference type="Pfam" id="PF12796">
    <property type="entry name" value="Ank_2"/>
    <property type="match status" value="1"/>
</dbReference>
<dbReference type="InterPro" id="IPR036047">
    <property type="entry name" value="F-box-like_dom_sf"/>
</dbReference>
<dbReference type="Proteomes" id="UP000717696">
    <property type="component" value="Unassembled WGS sequence"/>
</dbReference>
<evidence type="ECO:0000256" key="4">
    <source>
        <dbReference type="SAM" id="Phobius"/>
    </source>
</evidence>
<dbReference type="PANTHER" id="PTHR24173:SF83">
    <property type="entry name" value="SOCS BOX DOMAIN-CONTAINING PROTEIN"/>
    <property type="match status" value="1"/>
</dbReference>
<sequence>MKSLDYQYSAPASFILIAITIAITSNMLFNLPLELQQMIIASLDKHELLALRATCHRLDKLCHQDITNQIVDEIKNVNATTTYLHKSVEHSRHDFLQRLLSLQPPVDQADMAGETALHKAVRSNCLFCIQHLLYAGASPSLASTQDWSSLMLAARYGQVGAAKELLQAGAEVNNQGFHGWTALHLACTYGYAEMACVLVQAGADENIVDNDGVKAKEASCRNKCWGVWR</sequence>
<keyword evidence="2 3" id="KW-0040">ANK repeat</keyword>
<keyword evidence="4" id="KW-0472">Membrane</keyword>
<dbReference type="EMBL" id="JAGMUU010000014">
    <property type="protein sequence ID" value="KAH7139712.1"/>
    <property type="molecule type" value="Genomic_DNA"/>
</dbReference>
<evidence type="ECO:0000259" key="5">
    <source>
        <dbReference type="PROSITE" id="PS50181"/>
    </source>
</evidence>
<dbReference type="PROSITE" id="PS50181">
    <property type="entry name" value="FBOX"/>
    <property type="match status" value="1"/>
</dbReference>
<dbReference type="PANTHER" id="PTHR24173">
    <property type="entry name" value="ANKYRIN REPEAT CONTAINING"/>
    <property type="match status" value="1"/>
</dbReference>
<name>A0A9P9IZK2_9HYPO</name>
<dbReference type="Pfam" id="PF00646">
    <property type="entry name" value="F-box"/>
    <property type="match status" value="1"/>
</dbReference>
<dbReference type="PROSITE" id="PS50088">
    <property type="entry name" value="ANK_REPEAT"/>
    <property type="match status" value="3"/>
</dbReference>
<dbReference type="OrthoDB" id="20872at2759"/>
<evidence type="ECO:0000313" key="7">
    <source>
        <dbReference type="Proteomes" id="UP000717696"/>
    </source>
</evidence>
<feature type="repeat" description="ANK" evidence="3">
    <location>
        <begin position="178"/>
        <end position="210"/>
    </location>
</feature>
<dbReference type="PROSITE" id="PS50297">
    <property type="entry name" value="ANK_REP_REGION"/>
    <property type="match status" value="2"/>
</dbReference>
<dbReference type="AlphaFoldDB" id="A0A9P9IZK2"/>
<keyword evidence="4" id="KW-0812">Transmembrane</keyword>
<feature type="repeat" description="ANK" evidence="3">
    <location>
        <begin position="145"/>
        <end position="177"/>
    </location>
</feature>
<accession>A0A9P9IZK2</accession>
<dbReference type="SMART" id="SM00248">
    <property type="entry name" value="ANK"/>
    <property type="match status" value="4"/>
</dbReference>
<evidence type="ECO:0000256" key="1">
    <source>
        <dbReference type="ARBA" id="ARBA00022737"/>
    </source>
</evidence>
<dbReference type="SUPFAM" id="SSF81383">
    <property type="entry name" value="F-box domain"/>
    <property type="match status" value="1"/>
</dbReference>
<dbReference type="InterPro" id="IPR001810">
    <property type="entry name" value="F-box_dom"/>
</dbReference>
<protein>
    <submittedName>
        <fullName evidence="6">Ankyrin repeat-containing domain protein</fullName>
    </submittedName>
</protein>
<dbReference type="InterPro" id="IPR002110">
    <property type="entry name" value="Ankyrin_rpt"/>
</dbReference>
<comment type="caution">
    <text evidence="6">The sequence shown here is derived from an EMBL/GenBank/DDBJ whole genome shotgun (WGS) entry which is preliminary data.</text>
</comment>
<keyword evidence="1" id="KW-0677">Repeat</keyword>
<dbReference type="SUPFAM" id="SSF48403">
    <property type="entry name" value="Ankyrin repeat"/>
    <property type="match status" value="1"/>
</dbReference>
<evidence type="ECO:0000256" key="2">
    <source>
        <dbReference type="ARBA" id="ARBA00023043"/>
    </source>
</evidence>
<reference evidence="6" key="1">
    <citation type="journal article" date="2021" name="Nat. Commun.">
        <title>Genetic determinants of endophytism in the Arabidopsis root mycobiome.</title>
        <authorList>
            <person name="Mesny F."/>
            <person name="Miyauchi S."/>
            <person name="Thiergart T."/>
            <person name="Pickel B."/>
            <person name="Atanasova L."/>
            <person name="Karlsson M."/>
            <person name="Huettel B."/>
            <person name="Barry K.W."/>
            <person name="Haridas S."/>
            <person name="Chen C."/>
            <person name="Bauer D."/>
            <person name="Andreopoulos W."/>
            <person name="Pangilinan J."/>
            <person name="LaButti K."/>
            <person name="Riley R."/>
            <person name="Lipzen A."/>
            <person name="Clum A."/>
            <person name="Drula E."/>
            <person name="Henrissat B."/>
            <person name="Kohler A."/>
            <person name="Grigoriev I.V."/>
            <person name="Martin F.M."/>
            <person name="Hacquard S."/>
        </authorList>
    </citation>
    <scope>NUCLEOTIDE SEQUENCE</scope>
    <source>
        <strain evidence="6">MPI-CAGE-AT-0021</strain>
    </source>
</reference>
<dbReference type="InterPro" id="IPR036770">
    <property type="entry name" value="Ankyrin_rpt-contain_sf"/>
</dbReference>